<keyword evidence="4" id="KW-1185">Reference proteome</keyword>
<evidence type="ECO:0000259" key="1">
    <source>
        <dbReference type="PROSITE" id="PS51736"/>
    </source>
</evidence>
<reference evidence="4" key="1">
    <citation type="journal article" date="2019" name="Int. J. Syst. Evol. Microbiol.">
        <title>The Global Catalogue of Microorganisms (GCM) 10K type strain sequencing project: providing services to taxonomists for standard genome sequencing and annotation.</title>
        <authorList>
            <consortium name="The Broad Institute Genomics Platform"/>
            <consortium name="The Broad Institute Genome Sequencing Center for Infectious Disease"/>
            <person name="Wu L."/>
            <person name="Ma J."/>
        </authorList>
    </citation>
    <scope>NUCLEOTIDE SEQUENCE [LARGE SCALE GENOMIC DNA]</scope>
    <source>
        <strain evidence="4">JCM 30846</strain>
    </source>
</reference>
<feature type="domain" description="Recombinase" evidence="2">
    <location>
        <begin position="190"/>
        <end position="302"/>
    </location>
</feature>
<proteinExistence type="predicted"/>
<dbReference type="InterPro" id="IPR006119">
    <property type="entry name" value="Resolv_N"/>
</dbReference>
<dbReference type="CDD" id="cd00338">
    <property type="entry name" value="Ser_Recombinase"/>
    <property type="match status" value="1"/>
</dbReference>
<dbReference type="PANTHER" id="PTHR30461:SF23">
    <property type="entry name" value="DNA RECOMBINASE-RELATED"/>
    <property type="match status" value="1"/>
</dbReference>
<dbReference type="PROSITE" id="PS51736">
    <property type="entry name" value="RECOMBINASES_3"/>
    <property type="match status" value="1"/>
</dbReference>
<comment type="caution">
    <text evidence="3">The sequence shown here is derived from an EMBL/GenBank/DDBJ whole genome shotgun (WGS) entry which is preliminary data.</text>
</comment>
<sequence length="510" mass="56179">MKTAKAPTGQRTRAVIYVRISQDRAGSHLGVKRQHEDCEALAERNGWDVVELYVDNDLSAYSGKPRPRYRRMLADLEDGAATVVIAWHTDRLHRSPTELEEYIDISERRGVNTHTCQAGPIDLSTPSGRMTARILGAVARHESEHKGERVARARQQKAEAGQWAGGIRPFGWGVPTGEIVKRTITRVDDETGEEIEEEVEVPVLNMNKAVPEEAAALNEGVDILLGGGSLNSWLKWLTNKGFTTTRGNPITSMEARDMLRRPRNAGISVYRGKEVGRGQWDVIIPEPKFRAVVAILNDPTRRTSPGNKVKYLGSLIYRCGQPGCNETTICTKSGGAKHVGYRCVTRHGGSRRGDKTDEYVIDLIIDRLSKPDAADLLTPTDNGIDVAALQEESEQIRRRLTDTAAAFGAGQITLPQFTEASTVAQTQLESVNKQLARAATKDPLVGLVGAPDVRKAWEALDLPQQRAVLRALLEVTILPARPGRMPDGGYYDYDAIKVEWRRGAQKTPSA</sequence>
<organism evidence="3 4">
    <name type="scientific">Streptomyces tremellae</name>
    <dbReference type="NCBI Taxonomy" id="1124239"/>
    <lineage>
        <taxon>Bacteria</taxon>
        <taxon>Bacillati</taxon>
        <taxon>Actinomycetota</taxon>
        <taxon>Actinomycetes</taxon>
        <taxon>Kitasatosporales</taxon>
        <taxon>Streptomycetaceae</taxon>
        <taxon>Streptomyces</taxon>
    </lineage>
</organism>
<gene>
    <name evidence="3" type="ORF">GCM10023082_27000</name>
</gene>
<dbReference type="PROSITE" id="PS51737">
    <property type="entry name" value="RECOMBINASE_DNA_BIND"/>
    <property type="match status" value="1"/>
</dbReference>
<dbReference type="InterPro" id="IPR038109">
    <property type="entry name" value="DNA_bind_recomb_sf"/>
</dbReference>
<evidence type="ECO:0000259" key="2">
    <source>
        <dbReference type="PROSITE" id="PS51737"/>
    </source>
</evidence>
<dbReference type="SMART" id="SM00857">
    <property type="entry name" value="Resolvase"/>
    <property type="match status" value="1"/>
</dbReference>
<protein>
    <submittedName>
        <fullName evidence="3">Recombinase family protein</fullName>
    </submittedName>
</protein>
<feature type="domain" description="Resolvase/invertase-type recombinase catalytic" evidence="1">
    <location>
        <begin position="13"/>
        <end position="161"/>
    </location>
</feature>
<accession>A0ABP7EY61</accession>
<dbReference type="SUPFAM" id="SSF53041">
    <property type="entry name" value="Resolvase-like"/>
    <property type="match status" value="1"/>
</dbReference>
<dbReference type="Pfam" id="PF00239">
    <property type="entry name" value="Resolvase"/>
    <property type="match status" value="1"/>
</dbReference>
<dbReference type="RefSeq" id="WP_345645842.1">
    <property type="nucleotide sequence ID" value="NZ_BAABEP010000014.1"/>
</dbReference>
<dbReference type="Gene3D" id="3.90.1750.20">
    <property type="entry name" value="Putative Large Serine Recombinase, Chain B, Domain 2"/>
    <property type="match status" value="1"/>
</dbReference>
<dbReference type="InterPro" id="IPR050639">
    <property type="entry name" value="SSR_resolvase"/>
</dbReference>
<dbReference type="InterPro" id="IPR011109">
    <property type="entry name" value="DNA_bind_recombinase_dom"/>
</dbReference>
<dbReference type="Proteomes" id="UP001499884">
    <property type="component" value="Unassembled WGS sequence"/>
</dbReference>
<name>A0ABP7EY61_9ACTN</name>
<evidence type="ECO:0000313" key="4">
    <source>
        <dbReference type="Proteomes" id="UP001499884"/>
    </source>
</evidence>
<dbReference type="PANTHER" id="PTHR30461">
    <property type="entry name" value="DNA-INVERTASE FROM LAMBDOID PROPHAGE"/>
    <property type="match status" value="1"/>
</dbReference>
<dbReference type="Gene3D" id="3.40.50.1390">
    <property type="entry name" value="Resolvase, N-terminal catalytic domain"/>
    <property type="match status" value="1"/>
</dbReference>
<dbReference type="EMBL" id="BAABEP010000014">
    <property type="protein sequence ID" value="GAA3727615.1"/>
    <property type="molecule type" value="Genomic_DNA"/>
</dbReference>
<evidence type="ECO:0000313" key="3">
    <source>
        <dbReference type="EMBL" id="GAA3727615.1"/>
    </source>
</evidence>
<dbReference type="Pfam" id="PF07508">
    <property type="entry name" value="Recombinase"/>
    <property type="match status" value="1"/>
</dbReference>
<dbReference type="InterPro" id="IPR036162">
    <property type="entry name" value="Resolvase-like_N_sf"/>
</dbReference>